<dbReference type="Proteomes" id="UP001149090">
    <property type="component" value="Unassembled WGS sequence"/>
</dbReference>
<dbReference type="InterPro" id="IPR001680">
    <property type="entry name" value="WD40_rpt"/>
</dbReference>
<name>A0A9Q0LVF0_ANAIG</name>
<dbReference type="PANTHER" id="PTHR11871">
    <property type="entry name" value="PROTEIN PHOSPHATASE PP2A REGULATORY SUBUNIT B"/>
    <property type="match status" value="1"/>
</dbReference>
<comment type="caution">
    <text evidence="5">The sequence shown here is derived from an EMBL/GenBank/DDBJ whole genome shotgun (WGS) entry which is preliminary data.</text>
</comment>
<evidence type="ECO:0000256" key="1">
    <source>
        <dbReference type="ARBA" id="ARBA00008259"/>
    </source>
</evidence>
<dbReference type="AlphaFoldDB" id="A0A9Q0LVF0"/>
<organism evidence="5 6">
    <name type="scientific">Anaeramoeba ignava</name>
    <name type="common">Anaerobic marine amoeba</name>
    <dbReference type="NCBI Taxonomy" id="1746090"/>
    <lineage>
        <taxon>Eukaryota</taxon>
        <taxon>Metamonada</taxon>
        <taxon>Anaeramoebidae</taxon>
        <taxon>Anaeramoeba</taxon>
    </lineage>
</organism>
<comment type="similarity">
    <text evidence="1 4">Belongs to the phosphatase 2A regulatory subunit B family.</text>
</comment>
<dbReference type="SUPFAM" id="SSF50978">
    <property type="entry name" value="WD40 repeat-like"/>
    <property type="match status" value="2"/>
</dbReference>
<protein>
    <recommendedName>
        <fullName evidence="4">Serine/threonine-protein phosphatase 2A 55 kDa regulatory subunit B</fullName>
    </recommendedName>
</protein>
<evidence type="ECO:0000313" key="5">
    <source>
        <dbReference type="EMBL" id="KAJ5079435.1"/>
    </source>
</evidence>
<dbReference type="Pfam" id="PF00400">
    <property type="entry name" value="WD40"/>
    <property type="match status" value="1"/>
</dbReference>
<reference evidence="5" key="1">
    <citation type="submission" date="2022-10" db="EMBL/GenBank/DDBJ databases">
        <title>Novel sulphate-reducing endosymbionts in the free-living metamonad Anaeramoeba.</title>
        <authorList>
            <person name="Jerlstrom-Hultqvist J."/>
            <person name="Cepicka I."/>
            <person name="Gallot-Lavallee L."/>
            <person name="Salas-Leiva D."/>
            <person name="Curtis B.A."/>
            <person name="Zahonova K."/>
            <person name="Pipaliya S."/>
            <person name="Dacks J."/>
            <person name="Roger A.J."/>
        </authorList>
    </citation>
    <scope>NUCLEOTIDE SEQUENCE</scope>
    <source>
        <strain evidence="5">BMAN</strain>
    </source>
</reference>
<dbReference type="PRINTS" id="PR00600">
    <property type="entry name" value="PP2APR55"/>
</dbReference>
<dbReference type="EMBL" id="JAPDFW010000033">
    <property type="protein sequence ID" value="KAJ5079435.1"/>
    <property type="molecule type" value="Genomic_DNA"/>
</dbReference>
<dbReference type="OrthoDB" id="6274823at2759"/>
<dbReference type="InterPro" id="IPR036322">
    <property type="entry name" value="WD40_repeat_dom_sf"/>
</dbReference>
<dbReference type="Gene3D" id="2.130.10.10">
    <property type="entry name" value="YVTN repeat-like/Quinoprotein amine dehydrogenase"/>
    <property type="match status" value="2"/>
</dbReference>
<sequence length="454" mass="52655">MTSHSFKVLQAFGDESPQDTVQDADIISALAFDKTGDYVAVGDHGGRIILFSNNQNTQNKKKSIEYKFLCEFQSHSSQFDYLKSVDIEEKVNRIQWLPNQPNARFLLSTNEKIIKLWKISNSFEYETQQFNLNKNGDLKRNITSINQIKFPRIEKKNPAIATNLSKSFQNGHIYNINSLSLNSDGETFLSADDLRINIWNLNDASQAFIIADIKPEEIEKLSDVITVAKFHPKECNIFAFATSKGIIRFGDLRESAVCSHFSKVMQVDESTKYHTFFTDIINSVSEIEFSPEGPYFSSRDFMSIKVWDIRKENVPVSNIDVHPFLLPNLFELYERDYFFDKFESAFSFDSKFLLTGSYGNHFFIYDWEKQTKTMVKGIQTTEIFDNFVSIEEDKKKHVFEYNIHSVDYTRKVLNIAYHPFTHCFVIAATNNIYIYSGEPKQEKQEKQEKNNSNN</sequence>
<evidence type="ECO:0000256" key="2">
    <source>
        <dbReference type="ARBA" id="ARBA00022574"/>
    </source>
</evidence>
<dbReference type="SMART" id="SM00320">
    <property type="entry name" value="WD40"/>
    <property type="match status" value="6"/>
</dbReference>
<evidence type="ECO:0000313" key="6">
    <source>
        <dbReference type="Proteomes" id="UP001149090"/>
    </source>
</evidence>
<dbReference type="PIRSF" id="PIRSF037309">
    <property type="entry name" value="PP2A_PR55"/>
    <property type="match status" value="1"/>
</dbReference>
<dbReference type="InterPro" id="IPR015943">
    <property type="entry name" value="WD40/YVTN_repeat-like_dom_sf"/>
</dbReference>
<keyword evidence="2 4" id="KW-0853">WD repeat</keyword>
<keyword evidence="6" id="KW-1185">Reference proteome</keyword>
<dbReference type="OMA" id="LVPMELI"/>
<dbReference type="GO" id="GO:0019888">
    <property type="term" value="F:protein phosphatase regulator activity"/>
    <property type="evidence" value="ECO:0007669"/>
    <property type="project" value="InterPro"/>
</dbReference>
<evidence type="ECO:0000256" key="4">
    <source>
        <dbReference type="RuleBase" id="RU331113"/>
    </source>
</evidence>
<evidence type="ECO:0000256" key="3">
    <source>
        <dbReference type="ARBA" id="ARBA00022737"/>
    </source>
</evidence>
<proteinExistence type="inferred from homology"/>
<dbReference type="GO" id="GO:0000159">
    <property type="term" value="C:protein phosphatase type 2A complex"/>
    <property type="evidence" value="ECO:0007669"/>
    <property type="project" value="UniProtKB-UniRule"/>
</dbReference>
<keyword evidence="3 4" id="KW-0677">Repeat</keyword>
<gene>
    <name evidence="5" type="ORF">M0811_04456</name>
</gene>
<accession>A0A9Q0LVF0</accession>
<dbReference type="InterPro" id="IPR000009">
    <property type="entry name" value="PP2A_PR55"/>
</dbReference>